<accession>A0A1Y5I0N8</accession>
<evidence type="ECO:0000256" key="11">
    <source>
        <dbReference type="ARBA" id="ARBA00023128"/>
    </source>
</evidence>
<evidence type="ECO:0000313" key="18">
    <source>
        <dbReference type="EMBL" id="OUS43118.1"/>
    </source>
</evidence>
<feature type="disulfide bond" evidence="16">
    <location>
        <begin position="14"/>
        <end position="44"/>
    </location>
</feature>
<evidence type="ECO:0000313" key="19">
    <source>
        <dbReference type="Proteomes" id="UP000009170"/>
    </source>
</evidence>
<evidence type="ECO:0000256" key="4">
    <source>
        <dbReference type="ARBA" id="ARBA00007372"/>
    </source>
</evidence>
<comment type="similarity">
    <text evidence="4">Belongs to the complex I NDUFS5 subunit family.</text>
</comment>
<dbReference type="STRING" id="70448.A0A090MCF3"/>
<keyword evidence="9" id="KW-0999">Mitochondrion inner membrane</keyword>
<dbReference type="Proteomes" id="UP000195557">
    <property type="component" value="Unassembled WGS sequence"/>
</dbReference>
<accession>A0A454Y1T4</accession>
<keyword evidence="19" id="KW-1185">Reference proteome</keyword>
<evidence type="ECO:0000256" key="1">
    <source>
        <dbReference type="ARBA" id="ARBA00003195"/>
    </source>
</evidence>
<evidence type="ECO:0000256" key="15">
    <source>
        <dbReference type="ARBA" id="ARBA00032739"/>
    </source>
</evidence>
<dbReference type="PANTHER" id="PTHR15224:SF1">
    <property type="entry name" value="NADH DEHYDROGENASE [UBIQUINONE] IRON-SULFUR PROTEIN 5"/>
    <property type="match status" value="1"/>
</dbReference>
<reference evidence="17 19" key="1">
    <citation type="journal article" date="2006" name="Proc. Natl. Acad. Sci. U.S.A.">
        <title>Genome analysis of the smallest free-living eukaryote Ostreococcus tauri unveils many unique features.</title>
        <authorList>
            <person name="Derelle E."/>
            <person name="Ferraz C."/>
            <person name="Rombauts S."/>
            <person name="Rouze P."/>
            <person name="Worden A.Z."/>
            <person name="Robbens S."/>
            <person name="Partensky F."/>
            <person name="Degroeve S."/>
            <person name="Echeynie S."/>
            <person name="Cooke R."/>
            <person name="Saeys Y."/>
            <person name="Wuyts J."/>
            <person name="Jabbari K."/>
            <person name="Bowler C."/>
            <person name="Panaud O."/>
            <person name="Piegu B."/>
            <person name="Ball S.G."/>
            <person name="Ral J.-P."/>
            <person name="Bouget F.-Y."/>
            <person name="Piganeau G."/>
            <person name="De Baets B."/>
            <person name="Picard A."/>
            <person name="Delseny M."/>
            <person name="Demaille J."/>
            <person name="Van de Peer Y."/>
            <person name="Moreau H."/>
        </authorList>
    </citation>
    <scope>NUCLEOTIDE SEQUENCE [LARGE SCALE GENOMIC DNA]</scope>
    <source>
        <strain evidence="17 19">OTTH0595</strain>
    </source>
</reference>
<dbReference type="EMBL" id="KZ155835">
    <property type="protein sequence ID" value="OUS43118.1"/>
    <property type="molecule type" value="Genomic_DNA"/>
</dbReference>
<dbReference type="Proteomes" id="UP000009170">
    <property type="component" value="Unassembled WGS sequence"/>
</dbReference>
<sequence length="91" mass="10698">MASGFGARGSEGRCAPLWREFARCVNDADDRSACFKFREDYVECLHHRKEYTRENAVAAERRRRNDETLEGLVHEMRTMSWVKDPKYAPKE</sequence>
<evidence type="ECO:0000256" key="6">
    <source>
        <dbReference type="ARBA" id="ARBA00013482"/>
    </source>
</evidence>
<evidence type="ECO:0000256" key="13">
    <source>
        <dbReference type="ARBA" id="ARBA00023157"/>
    </source>
</evidence>
<evidence type="ECO:0000256" key="8">
    <source>
        <dbReference type="ARBA" id="ARBA00022660"/>
    </source>
</evidence>
<evidence type="ECO:0000256" key="5">
    <source>
        <dbReference type="ARBA" id="ARBA00011261"/>
    </source>
</evidence>
<reference evidence="17" key="2">
    <citation type="journal article" date="2014" name="BMC Genomics">
        <title>An improved genome of the model marine alga Ostreococcus tauri unfolds by assessing Illumina de novo assemblies.</title>
        <authorList>
            <person name="Blanc-Mathieu R."/>
            <person name="Verhelst B."/>
            <person name="Derelle E."/>
            <person name="Rombauts S."/>
            <person name="Bouget F.Y."/>
            <person name="Carre I."/>
            <person name="Chateau A."/>
            <person name="Eyre-Walker A."/>
            <person name="Grimsley N."/>
            <person name="Moreau H."/>
            <person name="Piegu B."/>
            <person name="Rivals E."/>
            <person name="Schackwitz W."/>
            <person name="Van de Peer Y."/>
            <person name="Piganeau G."/>
        </authorList>
    </citation>
    <scope>NUCLEOTIDE SEQUENCE</scope>
    <source>
        <strain evidence="17">RCC4221</strain>
    </source>
</reference>
<keyword evidence="13 16" id="KW-1015">Disulfide bond</keyword>
<feature type="disulfide bond" evidence="16">
    <location>
        <begin position="24"/>
        <end position="34"/>
    </location>
</feature>
<dbReference type="OrthoDB" id="495317at2759"/>
<gene>
    <name evidence="18" type="ORF">BE221DRAFT_208100</name>
    <name evidence="17" type="ORF">OT_ostta12g00490</name>
</gene>
<dbReference type="FunCoup" id="A0A090MCF3">
    <property type="interactions" value="750"/>
</dbReference>
<name>A0A090MCF3_OSTTA</name>
<accession>A0A090MCF3</accession>
<protein>
    <recommendedName>
        <fullName evidence="6">NADH dehydrogenase [ubiquinone] iron-sulfur protein 5</fullName>
    </recommendedName>
    <alternativeName>
        <fullName evidence="14">Complex I-15 kDa</fullName>
    </alternativeName>
    <alternativeName>
        <fullName evidence="15">NADH-ubiquinone oxidoreductase 15 kDa subunit</fullName>
    </alternativeName>
</protein>
<comment type="function">
    <text evidence="1">Accessory subunit of the mitochondrial membrane respiratory chain NADH dehydrogenase (Complex I), that is believed not to be involved in catalysis. Complex I functions in the transfer of electrons from NADH to the respiratory chain. The immediate electron acceptor for the enzyme is believed to be ubiquinone.</text>
</comment>
<evidence type="ECO:0000256" key="12">
    <source>
        <dbReference type="ARBA" id="ARBA00023136"/>
    </source>
</evidence>
<dbReference type="GO" id="GO:0005758">
    <property type="term" value="C:mitochondrial intermembrane space"/>
    <property type="evidence" value="ECO:0007669"/>
    <property type="project" value="UniProtKB-SubCell"/>
</dbReference>
<keyword evidence="8" id="KW-0679">Respiratory chain</keyword>
<keyword evidence="10" id="KW-0249">Electron transport</keyword>
<evidence type="ECO:0000256" key="14">
    <source>
        <dbReference type="ARBA" id="ARBA00031222"/>
    </source>
</evidence>
<keyword evidence="12" id="KW-0472">Membrane</keyword>
<dbReference type="EMBL" id="CAID01000012">
    <property type="protein sequence ID" value="CEF99784.1"/>
    <property type="molecule type" value="Genomic_DNA"/>
</dbReference>
<keyword evidence="11" id="KW-0496">Mitochondrion</keyword>
<dbReference type="AlphaFoldDB" id="A0A090MCF3"/>
<dbReference type="GO" id="GO:0032981">
    <property type="term" value="P:mitochondrial respiratory chain complex I assembly"/>
    <property type="evidence" value="ECO:0007669"/>
    <property type="project" value="TreeGrafter"/>
</dbReference>
<dbReference type="GO" id="GO:0005743">
    <property type="term" value="C:mitochondrial inner membrane"/>
    <property type="evidence" value="ECO:0007669"/>
    <property type="project" value="UniProtKB-SubCell"/>
</dbReference>
<comment type="subunit">
    <text evidence="5">Mammalian complex I is composed of 45 different subunits. This is a component of the iron-sulfur (IP) fragment of the enzyme.</text>
</comment>
<evidence type="ECO:0000256" key="16">
    <source>
        <dbReference type="PIRSR" id="PIRSR619342-50"/>
    </source>
</evidence>
<proteinExistence type="inferred from homology"/>
<evidence type="ECO:0000313" key="17">
    <source>
        <dbReference type="EMBL" id="CEF99784.1"/>
    </source>
</evidence>
<dbReference type="PANTHER" id="PTHR15224">
    <property type="entry name" value="NADH DEHYDROGENASE [UBIQUINONE] IRON-SULFUR PROTEIN 5"/>
    <property type="match status" value="1"/>
</dbReference>
<comment type="subcellular location">
    <subcellularLocation>
        <location evidence="3">Mitochondrion inner membrane</location>
        <topology evidence="3">Peripheral membrane protein</topology>
    </subcellularLocation>
    <subcellularLocation>
        <location evidence="2">Mitochondrion intermembrane space</location>
    </subcellularLocation>
</comment>
<dbReference type="CDD" id="cd24141">
    <property type="entry name" value="NDUFS5-like"/>
    <property type="match status" value="1"/>
</dbReference>
<keyword evidence="7" id="KW-0813">Transport</keyword>
<evidence type="ECO:0000256" key="3">
    <source>
        <dbReference type="ARBA" id="ARBA00004637"/>
    </source>
</evidence>
<evidence type="ECO:0000256" key="7">
    <source>
        <dbReference type="ARBA" id="ARBA00022448"/>
    </source>
</evidence>
<evidence type="ECO:0000256" key="9">
    <source>
        <dbReference type="ARBA" id="ARBA00022792"/>
    </source>
</evidence>
<dbReference type="InterPro" id="IPR019342">
    <property type="entry name" value="NADH_UbQ_OxRdtase_FeS-su5"/>
</dbReference>
<reference evidence="18" key="3">
    <citation type="submission" date="2017-04" db="EMBL/GenBank/DDBJ databases">
        <title>Population genomics of picophytoplankton unveils novel chromosome hypervariability.</title>
        <authorList>
            <consortium name="DOE Joint Genome Institute"/>
            <person name="Blanc-Mathieu R."/>
            <person name="Krasovec M."/>
            <person name="Hebrard M."/>
            <person name="Yau S."/>
            <person name="Desgranges E."/>
            <person name="Martin J."/>
            <person name="Schackwitz W."/>
            <person name="Kuo A."/>
            <person name="Salin G."/>
            <person name="Donnadieu C."/>
            <person name="Desdevises Y."/>
            <person name="Sanchez-Ferandin S."/>
            <person name="Moreau H."/>
            <person name="Rivals E."/>
            <person name="Grigoriev I.V."/>
            <person name="Grimsley N."/>
            <person name="Eyre-Walker A."/>
            <person name="Piganeau G."/>
        </authorList>
    </citation>
    <scope>NUCLEOTIDE SEQUENCE [LARGE SCALE GENOMIC DNA]</scope>
    <source>
        <strain evidence="18">RCC 1115</strain>
    </source>
</reference>
<dbReference type="InParanoid" id="A0A090MCF3"/>
<evidence type="ECO:0000256" key="2">
    <source>
        <dbReference type="ARBA" id="ARBA00004569"/>
    </source>
</evidence>
<organism evidence="17 19">
    <name type="scientific">Ostreococcus tauri</name>
    <name type="common">Marine green alga</name>
    <dbReference type="NCBI Taxonomy" id="70448"/>
    <lineage>
        <taxon>Eukaryota</taxon>
        <taxon>Viridiplantae</taxon>
        <taxon>Chlorophyta</taxon>
        <taxon>Mamiellophyceae</taxon>
        <taxon>Mamiellales</taxon>
        <taxon>Bathycoccaceae</taxon>
        <taxon>Ostreococcus</taxon>
    </lineage>
</organism>
<evidence type="ECO:0000256" key="10">
    <source>
        <dbReference type="ARBA" id="ARBA00022982"/>
    </source>
</evidence>